<evidence type="ECO:0000256" key="1">
    <source>
        <dbReference type="SAM" id="MobiDB-lite"/>
    </source>
</evidence>
<feature type="region of interest" description="Disordered" evidence="1">
    <location>
        <begin position="25"/>
        <end position="51"/>
    </location>
</feature>
<dbReference type="InterPro" id="IPR050693">
    <property type="entry name" value="Hsp70_NEF-Inhibitors"/>
</dbReference>
<evidence type="ECO:0000313" key="4">
    <source>
        <dbReference type="Proteomes" id="UP001175000"/>
    </source>
</evidence>
<dbReference type="InterPro" id="IPR011989">
    <property type="entry name" value="ARM-like"/>
</dbReference>
<sequence length="429" mass="46794">MAKLRLRALPLTLLALIGVAVSGAAASSPSPRESAPSASSSPSPSDENELICHTDNPAECYPKVFQATDEFQLVHEDQDLPKGLHVRLDVQTGRKMAKINIPDEAHPALEGLPVDKAVVIVDPEEGEDKVTQPLKIPANAPGYEPVGKIKEPKNPNSEEGSAFYRSLSILKKGLNIDEALEMLEDISHDIYYGLKIAEDLDTVRQLFCLANTPAIFESTDDTETVLSRARVAALTLGSAVQNNPKALAEIEKHWATLEKEKCPGSEETLGTATFRLVPPPSPVAKKNDPSLAKVRISAISGLLKNDAIREQFLANGGMELLLEVLVGSEDPDWEPAQKKVGYLILDNFLDEDMGAALGEWPIGGQAKDGECEAKSEVHKDCWDWHAQKLAKRFKSEKGHWSAELLKKLKEQRKANGANGAKRRGKKDEL</sequence>
<keyword evidence="4" id="KW-1185">Reference proteome</keyword>
<reference evidence="3" key="1">
    <citation type="submission" date="2023-06" db="EMBL/GenBank/DDBJ databases">
        <title>Genome-scale phylogeny and comparative genomics of the fungal order Sordariales.</title>
        <authorList>
            <consortium name="Lawrence Berkeley National Laboratory"/>
            <person name="Hensen N."/>
            <person name="Bonometti L."/>
            <person name="Westerberg I."/>
            <person name="Brannstrom I.O."/>
            <person name="Guillou S."/>
            <person name="Cros-Aarteil S."/>
            <person name="Calhoun S."/>
            <person name="Haridas S."/>
            <person name="Kuo A."/>
            <person name="Mondo S."/>
            <person name="Pangilinan J."/>
            <person name="Riley R."/>
            <person name="Labutti K."/>
            <person name="Andreopoulos B."/>
            <person name="Lipzen A."/>
            <person name="Chen C."/>
            <person name="Yanf M."/>
            <person name="Daum C."/>
            <person name="Ng V."/>
            <person name="Clum A."/>
            <person name="Steindorff A."/>
            <person name="Ohm R."/>
            <person name="Martin F."/>
            <person name="Silar P."/>
            <person name="Natvig D."/>
            <person name="Lalanne C."/>
            <person name="Gautier V."/>
            <person name="Ament-Velasquez S.L."/>
            <person name="Kruys A."/>
            <person name="Hutchinson M.I."/>
            <person name="Powell A.J."/>
            <person name="Barry K."/>
            <person name="Miller A.N."/>
            <person name="Grigoriev I.V."/>
            <person name="Debuchy R."/>
            <person name="Gladieux P."/>
            <person name="Thoren M.H."/>
            <person name="Johannesson H."/>
        </authorList>
    </citation>
    <scope>NUCLEOTIDE SEQUENCE</scope>
    <source>
        <strain evidence="3">CBS 606.72</strain>
    </source>
</reference>
<feature type="compositionally biased region" description="Low complexity" evidence="1">
    <location>
        <begin position="25"/>
        <end position="45"/>
    </location>
</feature>
<feature type="region of interest" description="Disordered" evidence="1">
    <location>
        <begin position="134"/>
        <end position="159"/>
    </location>
</feature>
<keyword evidence="2" id="KW-0732">Signal</keyword>
<organism evidence="3 4">
    <name type="scientific">Immersiella caudata</name>
    <dbReference type="NCBI Taxonomy" id="314043"/>
    <lineage>
        <taxon>Eukaryota</taxon>
        <taxon>Fungi</taxon>
        <taxon>Dikarya</taxon>
        <taxon>Ascomycota</taxon>
        <taxon>Pezizomycotina</taxon>
        <taxon>Sordariomycetes</taxon>
        <taxon>Sordariomycetidae</taxon>
        <taxon>Sordariales</taxon>
        <taxon>Lasiosphaeriaceae</taxon>
        <taxon>Immersiella</taxon>
    </lineage>
</organism>
<evidence type="ECO:0000313" key="3">
    <source>
        <dbReference type="EMBL" id="KAK0632522.1"/>
    </source>
</evidence>
<dbReference type="GO" id="GO:0000774">
    <property type="term" value="F:adenyl-nucleotide exchange factor activity"/>
    <property type="evidence" value="ECO:0007669"/>
    <property type="project" value="TreeGrafter"/>
</dbReference>
<gene>
    <name evidence="3" type="ORF">B0T14DRAFT_504416</name>
</gene>
<accession>A0AA39XEK2</accession>
<dbReference type="PANTHER" id="PTHR19316:SF18">
    <property type="entry name" value="HSP70-BINDING PROTEIN 1"/>
    <property type="match status" value="1"/>
</dbReference>
<evidence type="ECO:0008006" key="5">
    <source>
        <dbReference type="Google" id="ProtNLM"/>
    </source>
</evidence>
<dbReference type="AlphaFoldDB" id="A0AA39XEK2"/>
<evidence type="ECO:0000256" key="2">
    <source>
        <dbReference type="SAM" id="SignalP"/>
    </source>
</evidence>
<feature type="chain" id="PRO_5041313940" description="Nucleotide exchange factor SIL1" evidence="2">
    <location>
        <begin position="27"/>
        <end position="429"/>
    </location>
</feature>
<dbReference type="GO" id="GO:0005783">
    <property type="term" value="C:endoplasmic reticulum"/>
    <property type="evidence" value="ECO:0007669"/>
    <property type="project" value="TreeGrafter"/>
</dbReference>
<protein>
    <recommendedName>
        <fullName evidence="5">Nucleotide exchange factor SIL1</fullName>
    </recommendedName>
</protein>
<dbReference type="Gene3D" id="1.25.10.10">
    <property type="entry name" value="Leucine-rich Repeat Variant"/>
    <property type="match status" value="1"/>
</dbReference>
<dbReference type="Proteomes" id="UP001175000">
    <property type="component" value="Unassembled WGS sequence"/>
</dbReference>
<dbReference type="PANTHER" id="PTHR19316">
    <property type="entry name" value="PROTEIN FOLDING REGULATOR"/>
    <property type="match status" value="1"/>
</dbReference>
<dbReference type="EMBL" id="JAULSU010000001">
    <property type="protein sequence ID" value="KAK0632522.1"/>
    <property type="molecule type" value="Genomic_DNA"/>
</dbReference>
<comment type="caution">
    <text evidence="3">The sequence shown here is derived from an EMBL/GenBank/DDBJ whole genome shotgun (WGS) entry which is preliminary data.</text>
</comment>
<proteinExistence type="predicted"/>
<feature type="signal peptide" evidence="2">
    <location>
        <begin position="1"/>
        <end position="26"/>
    </location>
</feature>
<name>A0AA39XEK2_9PEZI</name>